<feature type="compositionally biased region" description="Basic and acidic residues" evidence="1">
    <location>
        <begin position="25"/>
        <end position="44"/>
    </location>
</feature>
<protein>
    <submittedName>
        <fullName evidence="2">Uncharacterized protein</fullName>
    </submittedName>
</protein>
<sequence length="96" mass="10565">MRMREWRAGPAPRLGPAPRAGPDLLARRDLRAGPDLRVGQDYRGRGPGPVPGVRVGPPVGSDPPSTFRRCSQPHPYNLRGTPLRDLRAIRRTGAHF</sequence>
<dbReference type="AlphaFoldDB" id="A0A918J6G2"/>
<proteinExistence type="predicted"/>
<name>A0A918J6G2_9ACTN</name>
<keyword evidence="3" id="KW-1185">Reference proteome</keyword>
<feature type="compositionally biased region" description="Low complexity" evidence="1">
    <location>
        <begin position="8"/>
        <end position="22"/>
    </location>
</feature>
<dbReference type="EMBL" id="BMUE01000006">
    <property type="protein sequence ID" value="GGW52417.1"/>
    <property type="molecule type" value="Genomic_DNA"/>
</dbReference>
<organism evidence="2 3">
    <name type="scientific">Streptomyces lucensis JCM 4490</name>
    <dbReference type="NCBI Taxonomy" id="1306176"/>
    <lineage>
        <taxon>Bacteria</taxon>
        <taxon>Bacillati</taxon>
        <taxon>Actinomycetota</taxon>
        <taxon>Actinomycetes</taxon>
        <taxon>Kitasatosporales</taxon>
        <taxon>Streptomycetaceae</taxon>
        <taxon>Streptomyces</taxon>
    </lineage>
</organism>
<comment type="caution">
    <text evidence="2">The sequence shown here is derived from an EMBL/GenBank/DDBJ whole genome shotgun (WGS) entry which is preliminary data.</text>
</comment>
<evidence type="ECO:0000313" key="2">
    <source>
        <dbReference type="EMBL" id="GGW52417.1"/>
    </source>
</evidence>
<evidence type="ECO:0000313" key="3">
    <source>
        <dbReference type="Proteomes" id="UP000620224"/>
    </source>
</evidence>
<accession>A0A918J6G2</accession>
<evidence type="ECO:0000256" key="1">
    <source>
        <dbReference type="SAM" id="MobiDB-lite"/>
    </source>
</evidence>
<feature type="region of interest" description="Disordered" evidence="1">
    <location>
        <begin position="1"/>
        <end position="79"/>
    </location>
</feature>
<dbReference type="Proteomes" id="UP000620224">
    <property type="component" value="Unassembled WGS sequence"/>
</dbReference>
<reference evidence="2" key="1">
    <citation type="journal article" date="2014" name="Int. J. Syst. Evol. Microbiol.">
        <title>Complete genome sequence of Corynebacterium casei LMG S-19264T (=DSM 44701T), isolated from a smear-ripened cheese.</title>
        <authorList>
            <consortium name="US DOE Joint Genome Institute (JGI-PGF)"/>
            <person name="Walter F."/>
            <person name="Albersmeier A."/>
            <person name="Kalinowski J."/>
            <person name="Ruckert C."/>
        </authorList>
    </citation>
    <scope>NUCLEOTIDE SEQUENCE</scope>
    <source>
        <strain evidence="2">JCM 4490</strain>
    </source>
</reference>
<reference evidence="2" key="2">
    <citation type="submission" date="2020-09" db="EMBL/GenBank/DDBJ databases">
        <authorList>
            <person name="Sun Q."/>
            <person name="Ohkuma M."/>
        </authorList>
    </citation>
    <scope>NUCLEOTIDE SEQUENCE</scope>
    <source>
        <strain evidence="2">JCM 4490</strain>
    </source>
</reference>
<gene>
    <name evidence="2" type="ORF">GCM10010503_31820</name>
</gene>